<proteinExistence type="predicted"/>
<evidence type="ECO:0000313" key="2">
    <source>
        <dbReference type="Proteomes" id="UP000521943"/>
    </source>
</evidence>
<dbReference type="AlphaFoldDB" id="A0A8H6I0I0"/>
<gene>
    <name evidence="1" type="ORF">DFP72DRAFT_896290</name>
</gene>
<evidence type="ECO:0000313" key="1">
    <source>
        <dbReference type="EMBL" id="KAF6755707.1"/>
    </source>
</evidence>
<protein>
    <submittedName>
        <fullName evidence="1">Uncharacterized protein</fullName>
    </submittedName>
</protein>
<dbReference type="EMBL" id="JACGCI010000029">
    <property type="protein sequence ID" value="KAF6755707.1"/>
    <property type="molecule type" value="Genomic_DNA"/>
</dbReference>
<reference evidence="1 2" key="1">
    <citation type="submission" date="2020-07" db="EMBL/GenBank/DDBJ databases">
        <title>Comparative genomics of pyrophilous fungi reveals a link between fire events and developmental genes.</title>
        <authorList>
            <consortium name="DOE Joint Genome Institute"/>
            <person name="Steindorff A.S."/>
            <person name="Carver A."/>
            <person name="Calhoun S."/>
            <person name="Stillman K."/>
            <person name="Liu H."/>
            <person name="Lipzen A."/>
            <person name="Pangilinan J."/>
            <person name="Labutti K."/>
            <person name="Bruns T.D."/>
            <person name="Grigoriev I.V."/>
        </authorList>
    </citation>
    <scope>NUCLEOTIDE SEQUENCE [LARGE SCALE GENOMIC DNA]</scope>
    <source>
        <strain evidence="1 2">CBS 144469</strain>
    </source>
</reference>
<name>A0A8H6I0I0_9AGAR</name>
<comment type="caution">
    <text evidence="1">The sequence shown here is derived from an EMBL/GenBank/DDBJ whole genome shotgun (WGS) entry which is preliminary data.</text>
</comment>
<organism evidence="1 2">
    <name type="scientific">Ephemerocybe angulata</name>
    <dbReference type="NCBI Taxonomy" id="980116"/>
    <lineage>
        <taxon>Eukaryota</taxon>
        <taxon>Fungi</taxon>
        <taxon>Dikarya</taxon>
        <taxon>Basidiomycota</taxon>
        <taxon>Agaricomycotina</taxon>
        <taxon>Agaricomycetes</taxon>
        <taxon>Agaricomycetidae</taxon>
        <taxon>Agaricales</taxon>
        <taxon>Agaricineae</taxon>
        <taxon>Psathyrellaceae</taxon>
        <taxon>Ephemerocybe</taxon>
    </lineage>
</organism>
<keyword evidence="2" id="KW-1185">Reference proteome</keyword>
<sequence length="72" mass="7942">MSWAVQFPGVILRCTGVASLWAIERDGPLLRRVRVVVVVELRGDPVPELYLGEGDRAPYPADSGQRHWLGGT</sequence>
<dbReference type="Proteomes" id="UP000521943">
    <property type="component" value="Unassembled WGS sequence"/>
</dbReference>
<accession>A0A8H6I0I0</accession>